<accession>A0ABQ5QZE2</accession>
<feature type="domain" description="AMP-binding enzyme C-terminal" evidence="5">
    <location>
        <begin position="417"/>
        <end position="495"/>
    </location>
</feature>
<dbReference type="Gene3D" id="3.30.300.30">
    <property type="match status" value="1"/>
</dbReference>
<dbReference type="RefSeq" id="WP_281899241.1">
    <property type="nucleotide sequence ID" value="NZ_BSDI01000024.1"/>
</dbReference>
<organism evidence="6 7">
    <name type="scientific">Phytohabitans aurantiacus</name>
    <dbReference type="NCBI Taxonomy" id="3016789"/>
    <lineage>
        <taxon>Bacteria</taxon>
        <taxon>Bacillati</taxon>
        <taxon>Actinomycetota</taxon>
        <taxon>Actinomycetes</taxon>
        <taxon>Micromonosporales</taxon>
        <taxon>Micromonosporaceae</taxon>
    </lineage>
</organism>
<dbReference type="PANTHER" id="PTHR43201">
    <property type="entry name" value="ACYL-COA SYNTHETASE"/>
    <property type="match status" value="1"/>
</dbReference>
<dbReference type="Pfam" id="PF13193">
    <property type="entry name" value="AMP-binding_C"/>
    <property type="match status" value="1"/>
</dbReference>
<evidence type="ECO:0000313" key="7">
    <source>
        <dbReference type="Proteomes" id="UP001144280"/>
    </source>
</evidence>
<dbReference type="PROSITE" id="PS00455">
    <property type="entry name" value="AMP_BINDING"/>
    <property type="match status" value="1"/>
</dbReference>
<protein>
    <submittedName>
        <fullName evidence="6">Acyl-CoA ligase</fullName>
    </submittedName>
</protein>
<dbReference type="InterPro" id="IPR042099">
    <property type="entry name" value="ANL_N_sf"/>
</dbReference>
<evidence type="ECO:0000256" key="1">
    <source>
        <dbReference type="ARBA" id="ARBA00006432"/>
    </source>
</evidence>
<proteinExistence type="inferred from homology"/>
<dbReference type="PANTHER" id="PTHR43201:SF5">
    <property type="entry name" value="MEDIUM-CHAIN ACYL-COA LIGASE ACSF2, MITOCHONDRIAL"/>
    <property type="match status" value="1"/>
</dbReference>
<evidence type="ECO:0000313" key="6">
    <source>
        <dbReference type="EMBL" id="GLH99529.1"/>
    </source>
</evidence>
<evidence type="ECO:0000256" key="3">
    <source>
        <dbReference type="SAM" id="MobiDB-lite"/>
    </source>
</evidence>
<dbReference type="Proteomes" id="UP001144280">
    <property type="component" value="Unassembled WGS sequence"/>
</dbReference>
<keyword evidence="7" id="KW-1185">Reference proteome</keyword>
<dbReference type="SUPFAM" id="SSF56801">
    <property type="entry name" value="Acetyl-CoA synthetase-like"/>
    <property type="match status" value="1"/>
</dbReference>
<comment type="caution">
    <text evidence="6">The sequence shown here is derived from an EMBL/GenBank/DDBJ whole genome shotgun (WGS) entry which is preliminary data.</text>
</comment>
<evidence type="ECO:0000259" key="4">
    <source>
        <dbReference type="Pfam" id="PF00501"/>
    </source>
</evidence>
<dbReference type="InterPro" id="IPR045851">
    <property type="entry name" value="AMP-bd_C_sf"/>
</dbReference>
<dbReference type="Gene3D" id="3.40.50.12780">
    <property type="entry name" value="N-terminal domain of ligase-like"/>
    <property type="match status" value="1"/>
</dbReference>
<comment type="similarity">
    <text evidence="1">Belongs to the ATP-dependent AMP-binding enzyme family.</text>
</comment>
<reference evidence="6" key="1">
    <citation type="submission" date="2022-12" db="EMBL/GenBank/DDBJ databases">
        <title>New Phytohabitans aurantiacus sp. RD004123 nov., an actinomycete isolated from soil.</title>
        <authorList>
            <person name="Triningsih D.W."/>
            <person name="Harunari E."/>
            <person name="Igarashi Y."/>
        </authorList>
    </citation>
    <scope>NUCLEOTIDE SEQUENCE</scope>
    <source>
        <strain evidence="6">RD004123</strain>
    </source>
</reference>
<gene>
    <name evidence="6" type="ORF">Pa4123_48050</name>
</gene>
<name>A0ABQ5QZE2_9ACTN</name>
<dbReference type="GO" id="GO:0016874">
    <property type="term" value="F:ligase activity"/>
    <property type="evidence" value="ECO:0007669"/>
    <property type="project" value="UniProtKB-KW"/>
</dbReference>
<feature type="domain" description="AMP-dependent synthetase/ligase" evidence="4">
    <location>
        <begin position="9"/>
        <end position="357"/>
    </location>
</feature>
<keyword evidence="2 6" id="KW-0436">Ligase</keyword>
<dbReference type="InterPro" id="IPR020845">
    <property type="entry name" value="AMP-binding_CS"/>
</dbReference>
<dbReference type="InterPro" id="IPR025110">
    <property type="entry name" value="AMP-bd_C"/>
</dbReference>
<dbReference type="Pfam" id="PF00501">
    <property type="entry name" value="AMP-binding"/>
    <property type="match status" value="1"/>
</dbReference>
<feature type="region of interest" description="Disordered" evidence="3">
    <location>
        <begin position="141"/>
        <end position="176"/>
    </location>
</feature>
<dbReference type="InterPro" id="IPR000873">
    <property type="entry name" value="AMP-dep_synth/lig_dom"/>
</dbReference>
<sequence length="513" mass="55907">MTGIGLWNIAKHSPSRTAAVGPDGRAVTYAELAAEADRIGRGFQAAGLRTGDSVAMLLPNSVELLAVYFATLQTGLYVVPLNWHLVAAELAYILRDSEAKAFVAHERFAAAAVEAADIAGIPARYAIGEVAGFSPLADLGADSTGRPSERTAGGPMVYTSGTSGRPKGVRRPLTGADPDQVMPVSQWFFGLFGLRPFDDHVHLCGSPLYHTAVLNFAGISIQLGHTVVVMDRWDPEEMLRLIERHRVTHSHMVPTQFRRLLALPEPVRKGYDMSSLRVMIHGAAPCPQEVKRRMLEWWGPVVVEYYAASEGGGALITAEEWLARPGSVGKAWPGSTVRVLDESGDDLPVGEPGQVYLQMGDATFEYHGDAEKTRASRKGKLFTVGDIGYLDADGYLFLCDRRSDMIISGGVNIYPAEIESELACHPKVDDVAVFGIPHDEWGEEVKAVVQPVPGVAAGLELTAELLEFLGARLARFKLPRSVDYVDELPRDPNGKLYKRHLRDPYWAGREKAI</sequence>
<evidence type="ECO:0000259" key="5">
    <source>
        <dbReference type="Pfam" id="PF13193"/>
    </source>
</evidence>
<evidence type="ECO:0000256" key="2">
    <source>
        <dbReference type="ARBA" id="ARBA00022598"/>
    </source>
</evidence>
<dbReference type="EMBL" id="BSDI01000024">
    <property type="protein sequence ID" value="GLH99529.1"/>
    <property type="molecule type" value="Genomic_DNA"/>
</dbReference>